<dbReference type="RefSeq" id="XP_016751473.1">
    <property type="nucleotide sequence ID" value="XM_016895984.2"/>
</dbReference>
<evidence type="ECO:0000313" key="2">
    <source>
        <dbReference type="RefSeq" id="XP_016751473.1"/>
    </source>
</evidence>
<evidence type="ECO:0000313" key="1">
    <source>
        <dbReference type="Proteomes" id="UP000818029"/>
    </source>
</evidence>
<keyword evidence="1" id="KW-1185">Reference proteome</keyword>
<name>A0A1U8PMB1_GOSHI</name>
<dbReference type="PaxDb" id="3635-A0A1U8PMB1"/>
<sequence length="111" mass="12616">MEERVNSVIDDAQMPWQIKSQGLSASTSRSHLYFDCNEEDGLQSLRKVRSSVVERRCAGDEDEELQCLVARVFALQLKLVSVLGRLGQGYFWATWVNSVLGFKFGFGFVMF</sequence>
<dbReference type="KEGG" id="ghi:107959833"/>
<organism evidence="1 2">
    <name type="scientific">Gossypium hirsutum</name>
    <name type="common">Upland cotton</name>
    <name type="synonym">Gossypium mexicanum</name>
    <dbReference type="NCBI Taxonomy" id="3635"/>
    <lineage>
        <taxon>Eukaryota</taxon>
        <taxon>Viridiplantae</taxon>
        <taxon>Streptophyta</taxon>
        <taxon>Embryophyta</taxon>
        <taxon>Tracheophyta</taxon>
        <taxon>Spermatophyta</taxon>
        <taxon>Magnoliopsida</taxon>
        <taxon>eudicotyledons</taxon>
        <taxon>Gunneridae</taxon>
        <taxon>Pentapetalae</taxon>
        <taxon>rosids</taxon>
        <taxon>malvids</taxon>
        <taxon>Malvales</taxon>
        <taxon>Malvaceae</taxon>
        <taxon>Malvoideae</taxon>
        <taxon>Gossypium</taxon>
    </lineage>
</organism>
<proteinExistence type="predicted"/>
<dbReference type="Proteomes" id="UP000818029">
    <property type="component" value="Chromosome A05"/>
</dbReference>
<reference evidence="2" key="2">
    <citation type="submission" date="2025-08" db="UniProtKB">
        <authorList>
            <consortium name="RefSeq"/>
        </authorList>
    </citation>
    <scope>IDENTIFICATION</scope>
</reference>
<gene>
    <name evidence="2" type="primary">LOC107959833</name>
</gene>
<dbReference type="AlphaFoldDB" id="A0A1U8PMB1"/>
<dbReference type="GeneID" id="107959833"/>
<accession>A0A1U8PMB1</accession>
<protein>
    <submittedName>
        <fullName evidence="2">Uncharacterized protein</fullName>
    </submittedName>
</protein>
<reference evidence="1" key="1">
    <citation type="journal article" date="2020" name="Nat. Genet.">
        <title>Genomic diversifications of five Gossypium allopolyploid species and their impact on cotton improvement.</title>
        <authorList>
            <person name="Chen Z.J."/>
            <person name="Sreedasyam A."/>
            <person name="Ando A."/>
            <person name="Song Q."/>
            <person name="De Santiago L.M."/>
            <person name="Hulse-Kemp A.M."/>
            <person name="Ding M."/>
            <person name="Ye W."/>
            <person name="Kirkbride R.C."/>
            <person name="Jenkins J."/>
            <person name="Plott C."/>
            <person name="Lovell J."/>
            <person name="Lin Y.M."/>
            <person name="Vaughn R."/>
            <person name="Liu B."/>
            <person name="Simpson S."/>
            <person name="Scheffler B.E."/>
            <person name="Wen L."/>
            <person name="Saski C.A."/>
            <person name="Grover C.E."/>
            <person name="Hu G."/>
            <person name="Conover J.L."/>
            <person name="Carlson J.W."/>
            <person name="Shu S."/>
            <person name="Boston L.B."/>
            <person name="Williams M."/>
            <person name="Peterson D.G."/>
            <person name="McGee K."/>
            <person name="Jones D.C."/>
            <person name="Wendel J.F."/>
            <person name="Stelly D.M."/>
            <person name="Grimwood J."/>
            <person name="Schmutz J."/>
        </authorList>
    </citation>
    <scope>NUCLEOTIDE SEQUENCE [LARGE SCALE GENOMIC DNA]</scope>
    <source>
        <strain evidence="1">cv. TM-1</strain>
    </source>
</reference>